<keyword evidence="3" id="KW-1185">Reference proteome</keyword>
<dbReference type="SMART" id="SM00256">
    <property type="entry name" value="FBOX"/>
    <property type="match status" value="2"/>
</dbReference>
<accession>A0AAU9S3G8</accession>
<protein>
    <recommendedName>
        <fullName evidence="1">F-box domain-containing protein</fullName>
    </recommendedName>
</protein>
<reference evidence="2 3" key="1">
    <citation type="submission" date="2022-03" db="EMBL/GenBank/DDBJ databases">
        <authorList>
            <person name="Nunn A."/>
            <person name="Chopra R."/>
            <person name="Nunn A."/>
            <person name="Contreras Garrido A."/>
        </authorList>
    </citation>
    <scope>NUCLEOTIDE SEQUENCE [LARGE SCALE GENOMIC DNA]</scope>
</reference>
<dbReference type="PANTHER" id="PTHR44259">
    <property type="entry name" value="OS07G0183000 PROTEIN-RELATED"/>
    <property type="match status" value="1"/>
</dbReference>
<evidence type="ECO:0000259" key="1">
    <source>
        <dbReference type="SMART" id="SM00256"/>
    </source>
</evidence>
<dbReference type="SUPFAM" id="SSF82171">
    <property type="entry name" value="DPP6 N-terminal domain-like"/>
    <property type="match status" value="1"/>
</dbReference>
<sequence length="771" mass="88945">SCGSDMSSSKKRKLNWSELCPDVLRFVLERLSFTDVNRAKSVCLAWHLASRGCVPKPNQIPWLILFPHKEEANNDSSCVLFVPEDRDKVYKTRDLGVDFVRSCCLATHGSWLLMMDIHWNLNILNPLTGERIDLPLAGRKKTPPPQDACYFDNGPPKVCPSLACLWIDDRSKYYVVAWNEKVTKTGSNTWRWLPCSRLMSGWDREGSQLVYEHRAQKLYFHSVGDAVKVWCLSGDDPKQVSEDYAPINYEFWGFLPDRSKDEKLYLKEEERYVKGYVDSRLTIAVSRVSGRVLKVAIAEQKSKRWFFRVYEMHPTELAWQVIDSLGDEALILDMGITVVAKDIPGIKRNSIYFSGFGYRRKNPDHLFVFDLTTHKVEPLPQCVFSSIPFTDARWFFPGFTASLTRVKLGAMGQSKKKAHRRRREEEGIPGSSSNWSELCPDLVRCVFKRLSFTALNRAKSVCSSWHTASRGCIPKRNQIPWLILFPRKDCVWFVVPEDKDKVYRTRDLGSDFAESLCLMTCGSWLLMSNPMKDLYMINPLTGERIDLPDTPKHGADLIFEQACFWIDNETKDYIVLLEVSFSYSIFTKKGDENKWHEFPLLKWDMILSSVTRIKSSTSIILITLSRFRISQGIIHAKRMGEGRELYWQKLLYSSTRIAVTLSGDVLIVACILFSCKTWHFRIYKTNHMTREWVKITSLGNEALIYDMGITVSAKNIPGIKRNSIYFSGLDHGTDDPDHIFVYDLSTQKMQTLPQRVFSSIHFSDARWFFPC</sequence>
<feature type="non-terminal residue" evidence="2">
    <location>
        <position position="771"/>
    </location>
</feature>
<dbReference type="InterPro" id="IPR001810">
    <property type="entry name" value="F-box_dom"/>
</dbReference>
<dbReference type="InterPro" id="IPR036047">
    <property type="entry name" value="F-box-like_dom_sf"/>
</dbReference>
<proteinExistence type="predicted"/>
<dbReference type="Pfam" id="PF03478">
    <property type="entry name" value="Beta-prop_KIB1-4"/>
    <property type="match status" value="2"/>
</dbReference>
<dbReference type="EMBL" id="OU466859">
    <property type="protein sequence ID" value="CAH2055330.1"/>
    <property type="molecule type" value="Genomic_DNA"/>
</dbReference>
<name>A0AAU9S3G8_THLAR</name>
<dbReference type="Gene3D" id="1.20.1280.50">
    <property type="match status" value="1"/>
</dbReference>
<dbReference type="Pfam" id="PF00646">
    <property type="entry name" value="F-box"/>
    <property type="match status" value="2"/>
</dbReference>
<dbReference type="PANTHER" id="PTHR44259:SF14">
    <property type="entry name" value="F-BOX DOMAIN-CONTAINING PROTEIN"/>
    <property type="match status" value="1"/>
</dbReference>
<organism evidence="2 3">
    <name type="scientific">Thlaspi arvense</name>
    <name type="common">Field penny-cress</name>
    <dbReference type="NCBI Taxonomy" id="13288"/>
    <lineage>
        <taxon>Eukaryota</taxon>
        <taxon>Viridiplantae</taxon>
        <taxon>Streptophyta</taxon>
        <taxon>Embryophyta</taxon>
        <taxon>Tracheophyta</taxon>
        <taxon>Spermatophyta</taxon>
        <taxon>Magnoliopsida</taxon>
        <taxon>eudicotyledons</taxon>
        <taxon>Gunneridae</taxon>
        <taxon>Pentapetalae</taxon>
        <taxon>rosids</taxon>
        <taxon>malvids</taxon>
        <taxon>Brassicales</taxon>
        <taxon>Brassicaceae</taxon>
        <taxon>Thlaspideae</taxon>
        <taxon>Thlaspi</taxon>
    </lineage>
</organism>
<dbReference type="AlphaFoldDB" id="A0AAU9S3G8"/>
<dbReference type="Proteomes" id="UP000836841">
    <property type="component" value="Chromosome 3"/>
</dbReference>
<evidence type="ECO:0000313" key="2">
    <source>
        <dbReference type="EMBL" id="CAH2055330.1"/>
    </source>
</evidence>
<feature type="domain" description="F-box" evidence="1">
    <location>
        <begin position="438"/>
        <end position="478"/>
    </location>
</feature>
<gene>
    <name evidence="2" type="ORF">TAV2_LOCUS9656</name>
</gene>
<dbReference type="InterPro" id="IPR050942">
    <property type="entry name" value="F-box_BR-signaling"/>
</dbReference>
<dbReference type="SUPFAM" id="SSF81383">
    <property type="entry name" value="F-box domain"/>
    <property type="match status" value="1"/>
</dbReference>
<evidence type="ECO:0000313" key="3">
    <source>
        <dbReference type="Proteomes" id="UP000836841"/>
    </source>
</evidence>
<dbReference type="InterPro" id="IPR005174">
    <property type="entry name" value="KIB1-4_b-propeller"/>
</dbReference>
<feature type="domain" description="F-box" evidence="1">
    <location>
        <begin position="19"/>
        <end position="59"/>
    </location>
</feature>